<dbReference type="Proteomes" id="UP000242084">
    <property type="component" value="Chromosome 1"/>
</dbReference>
<dbReference type="KEGG" id="sste:SAMEA4384403_1475"/>
<dbReference type="PANTHER" id="PTHR39175:SF1">
    <property type="entry name" value="FAMILY PROTEIN, PUTATIVE (AFU_ORTHOLOGUE AFUA_3G15060)-RELATED"/>
    <property type="match status" value="1"/>
</dbReference>
<name>A0A239ZGG3_9STAP</name>
<dbReference type="Pfam" id="PF00903">
    <property type="entry name" value="Glyoxalase"/>
    <property type="match status" value="1"/>
</dbReference>
<keyword evidence="3" id="KW-1185">Reference proteome</keyword>
<dbReference type="PANTHER" id="PTHR39175">
    <property type="entry name" value="FAMILY PROTEIN, PUTATIVE (AFU_ORTHOLOGUE AFUA_3G15060)-RELATED"/>
    <property type="match status" value="1"/>
</dbReference>
<dbReference type="PROSITE" id="PS51819">
    <property type="entry name" value="VOC"/>
    <property type="match status" value="1"/>
</dbReference>
<reference evidence="2 3" key="1">
    <citation type="submission" date="2017-06" db="EMBL/GenBank/DDBJ databases">
        <authorList>
            <consortium name="Pathogen Informatics"/>
        </authorList>
    </citation>
    <scope>NUCLEOTIDE SEQUENCE [LARGE SCALE GENOMIC DNA]</scope>
    <source>
        <strain evidence="2 3">NCTC13839</strain>
    </source>
</reference>
<dbReference type="Gene3D" id="3.10.180.10">
    <property type="entry name" value="2,3-Dihydroxybiphenyl 1,2-Dioxygenase, domain 1"/>
    <property type="match status" value="1"/>
</dbReference>
<evidence type="ECO:0000313" key="2">
    <source>
        <dbReference type="EMBL" id="SNV69626.1"/>
    </source>
</evidence>
<sequence length="122" mass="14029">MKYAYKGIDHVQVASPPNQEDIARLFYTDILGFTEIKKPTSLAKRGGIWYQVGNHQLHIGNQTDFSAATKAHPAFEVINLELLKTKLKEAEIDIIEDYNIQSVNRFYISDPFGNRLEFLERN</sequence>
<dbReference type="InterPro" id="IPR029068">
    <property type="entry name" value="Glyas_Bleomycin-R_OHBP_Dase"/>
</dbReference>
<dbReference type="OrthoDB" id="9813630at2"/>
<evidence type="ECO:0000259" key="1">
    <source>
        <dbReference type="PROSITE" id="PS51819"/>
    </source>
</evidence>
<dbReference type="InterPro" id="IPR037523">
    <property type="entry name" value="VOC_core"/>
</dbReference>
<dbReference type="SUPFAM" id="SSF54593">
    <property type="entry name" value="Glyoxalase/Bleomycin resistance protein/Dihydroxybiphenyl dioxygenase"/>
    <property type="match status" value="1"/>
</dbReference>
<gene>
    <name evidence="2" type="ORF">SAMEA4384403_01475</name>
</gene>
<accession>A0A239ZGG3</accession>
<feature type="domain" description="VOC" evidence="1">
    <location>
        <begin position="7"/>
        <end position="121"/>
    </location>
</feature>
<dbReference type="RefSeq" id="WP_095088193.1">
    <property type="nucleotide sequence ID" value="NZ_BMDM01000005.1"/>
</dbReference>
<dbReference type="InterPro" id="IPR004360">
    <property type="entry name" value="Glyas_Fos-R_dOase_dom"/>
</dbReference>
<proteinExistence type="predicted"/>
<organism evidence="2 3">
    <name type="scientific">Mammaliicoccus stepanovicii</name>
    <dbReference type="NCBI Taxonomy" id="643214"/>
    <lineage>
        <taxon>Bacteria</taxon>
        <taxon>Bacillati</taxon>
        <taxon>Bacillota</taxon>
        <taxon>Bacilli</taxon>
        <taxon>Bacillales</taxon>
        <taxon>Staphylococcaceae</taxon>
        <taxon>Mammaliicoccus</taxon>
    </lineage>
</organism>
<evidence type="ECO:0000313" key="3">
    <source>
        <dbReference type="Proteomes" id="UP000242084"/>
    </source>
</evidence>
<dbReference type="AlphaFoldDB" id="A0A239ZGG3"/>
<dbReference type="EMBL" id="LT906462">
    <property type="protein sequence ID" value="SNV69626.1"/>
    <property type="molecule type" value="Genomic_DNA"/>
</dbReference>
<protein>
    <submittedName>
        <fullName evidence="2">Glyoxalase</fullName>
    </submittedName>
</protein>